<dbReference type="PANTHER" id="PTHR13271:SF146">
    <property type="entry name" value="SET DOMAIN-CONTAINING PROTEIN"/>
    <property type="match status" value="1"/>
</dbReference>
<protein>
    <recommendedName>
        <fullName evidence="3">SET domain-containing protein</fullName>
    </recommendedName>
</protein>
<dbReference type="GO" id="GO:0016279">
    <property type="term" value="F:protein-lysine N-methyltransferase activity"/>
    <property type="evidence" value="ECO:0007669"/>
    <property type="project" value="TreeGrafter"/>
</dbReference>
<comment type="caution">
    <text evidence="1">The sequence shown here is derived from an EMBL/GenBank/DDBJ whole genome shotgun (WGS) entry which is preliminary data.</text>
</comment>
<sequence length="679" mass="78802">MVLDQPKIDALLQWAEVNHTSLHPHVEIYQDPVTGLSFRAVEDIPSGDKLVNCSYHTALSYLNAIHGSAQFHLHESPRFPREFLDELGHDDPHIIGHFFLIQQYLMGAESFWWDYIRLLPQPDQPKDMGLPIWWPEADRKFLAGTNAEPPIRLRQRVWRDQWKQGINLLENRWENLEAYTYILYKWAATIFGTRSFRASLTIPEEMIGSSYPSVQERVEILDHIKKDRFSVLLPVLDIGNHDGLDFVKWSKAPETEQFILSTSKEVTQGAQIYNFYGHKSNSELLVGYGFTIPPTMYQDVVNLKLTPTSDATQLRRSQTCHRRPRPDQTTGEFMFRMRYQTSPGKHTGTIFGLKYFSHGLFETMVCMVANSRERRFIQENLGYCLERDSDMFSKPLYRAVSRVLPILSAKLESEIGRIRDSEAELGNPQNENQKLALDYRNRQLGVLETALAPIIHQIHEASSLSSFCQHPRHQASPPHPDYAHITDIQANLLSLECAFDWLHIYYPDIHDSLVRIIADDQEEHLPLNWSILVEDWDNAYWIVWIYLIWKLWALDRQAFELRHGNLRSWLPEMTLAYNYESFREGGQCGDFYSDPSEHETINHTIQQIDLLPQFSAIHNPENLSWEKLRNFASLIALEETIPATFNMDHGGSIEQKVLVLPASKRNKAFPGPWPLNRRA</sequence>
<accession>A0A370U0E2</accession>
<dbReference type="AlphaFoldDB" id="A0A370U0E2"/>
<dbReference type="EMBL" id="NPIC01000001">
    <property type="protein sequence ID" value="RDL41235.1"/>
    <property type="molecule type" value="Genomic_DNA"/>
</dbReference>
<keyword evidence="2" id="KW-1185">Reference proteome</keyword>
<dbReference type="InterPro" id="IPR046341">
    <property type="entry name" value="SET_dom_sf"/>
</dbReference>
<dbReference type="PANTHER" id="PTHR13271">
    <property type="entry name" value="UNCHARACTERIZED PUTATIVE METHYLTRANSFERASE"/>
    <property type="match status" value="1"/>
</dbReference>
<evidence type="ECO:0000313" key="1">
    <source>
        <dbReference type="EMBL" id="RDL41235.1"/>
    </source>
</evidence>
<name>A0A370U0E2_9HELO</name>
<dbReference type="InterPro" id="IPR050600">
    <property type="entry name" value="SETD3_SETD6_MTase"/>
</dbReference>
<proteinExistence type="predicted"/>
<evidence type="ECO:0000313" key="2">
    <source>
        <dbReference type="Proteomes" id="UP000254866"/>
    </source>
</evidence>
<dbReference type="SUPFAM" id="SSF82199">
    <property type="entry name" value="SET domain"/>
    <property type="match status" value="1"/>
</dbReference>
<dbReference type="STRING" id="2656787.A0A370U0E2"/>
<dbReference type="Gene3D" id="3.90.1410.10">
    <property type="entry name" value="set domain protein methyltransferase, domain 1"/>
    <property type="match status" value="1"/>
</dbReference>
<dbReference type="RefSeq" id="XP_031873891.1">
    <property type="nucleotide sequence ID" value="XM_032009837.1"/>
</dbReference>
<gene>
    <name evidence="1" type="ORF">BP5553_01214</name>
</gene>
<dbReference type="GeneID" id="43594063"/>
<reference evidence="1 2" key="1">
    <citation type="journal article" date="2018" name="IMA Fungus">
        <title>IMA Genome-F 9: Draft genome sequence of Annulohypoxylon stygium, Aspergillus mulundensis, Berkeleyomyces basicola (syn. Thielaviopsis basicola), Ceratocystis smalleyi, two Cercospora beticola strains, Coleophoma cylindrospora, Fusarium fracticaudum, Phialophora cf. hyalina, and Morchella septimelata.</title>
        <authorList>
            <person name="Wingfield B.D."/>
            <person name="Bills G.F."/>
            <person name="Dong Y."/>
            <person name="Huang W."/>
            <person name="Nel W.J."/>
            <person name="Swalarsk-Parry B.S."/>
            <person name="Vaghefi N."/>
            <person name="Wilken P.M."/>
            <person name="An Z."/>
            <person name="de Beer Z.W."/>
            <person name="De Vos L."/>
            <person name="Chen L."/>
            <person name="Duong T.A."/>
            <person name="Gao Y."/>
            <person name="Hammerbacher A."/>
            <person name="Kikkert J.R."/>
            <person name="Li Y."/>
            <person name="Li H."/>
            <person name="Li K."/>
            <person name="Li Q."/>
            <person name="Liu X."/>
            <person name="Ma X."/>
            <person name="Naidoo K."/>
            <person name="Pethybridge S.J."/>
            <person name="Sun J."/>
            <person name="Steenkamp E.T."/>
            <person name="van der Nest M.A."/>
            <person name="van Wyk S."/>
            <person name="Wingfield M.J."/>
            <person name="Xiong C."/>
            <person name="Yue Q."/>
            <person name="Zhang X."/>
        </authorList>
    </citation>
    <scope>NUCLEOTIDE SEQUENCE [LARGE SCALE GENOMIC DNA]</scope>
    <source>
        <strain evidence="1 2">BP 5553</strain>
    </source>
</reference>
<organism evidence="1 2">
    <name type="scientific">Venustampulla echinocandica</name>
    <dbReference type="NCBI Taxonomy" id="2656787"/>
    <lineage>
        <taxon>Eukaryota</taxon>
        <taxon>Fungi</taxon>
        <taxon>Dikarya</taxon>
        <taxon>Ascomycota</taxon>
        <taxon>Pezizomycotina</taxon>
        <taxon>Leotiomycetes</taxon>
        <taxon>Helotiales</taxon>
        <taxon>Pleuroascaceae</taxon>
        <taxon>Venustampulla</taxon>
    </lineage>
</organism>
<dbReference type="Proteomes" id="UP000254866">
    <property type="component" value="Unassembled WGS sequence"/>
</dbReference>
<dbReference type="OrthoDB" id="42889at2759"/>
<evidence type="ECO:0008006" key="3">
    <source>
        <dbReference type="Google" id="ProtNLM"/>
    </source>
</evidence>
<dbReference type="GO" id="GO:0005634">
    <property type="term" value="C:nucleus"/>
    <property type="evidence" value="ECO:0007669"/>
    <property type="project" value="TreeGrafter"/>
</dbReference>